<feature type="domain" description="Senescence" evidence="1">
    <location>
        <begin position="259"/>
        <end position="424"/>
    </location>
</feature>
<dbReference type="Pfam" id="PF06911">
    <property type="entry name" value="Senescence"/>
    <property type="match status" value="1"/>
</dbReference>
<dbReference type="InterPro" id="IPR009686">
    <property type="entry name" value="Senescence/spartin_C"/>
</dbReference>
<dbReference type="GO" id="GO:0005886">
    <property type="term" value="C:plasma membrane"/>
    <property type="evidence" value="ECO:0007669"/>
    <property type="project" value="TreeGrafter"/>
</dbReference>
<dbReference type="PANTHER" id="PTHR21068">
    <property type="entry name" value="SPARTIN"/>
    <property type="match status" value="1"/>
</dbReference>
<gene>
    <name evidence="2" type="ORF">ONZ51_g6825</name>
</gene>
<accession>A0AAD7TRR5</accession>
<sequence length="459" mass="47830">MTQTLITIPGASAHHILGDTDVTLGAGDLNIVPAESEGNRLMFTVGSAAFVLEEETEFGTIEDDPCAYVFKPKIEGVSGGYVKLSLPEGVKEDGSQLSELQTKFEEILVEHGLLQPAEEASARSRIKAAIASSSNPDCLVSIPGAVVAQILGEETTILSEGRLSLDVIPQPAADDAVQPLLTLTVGHATFPLYKTTVFGTLADDSRTYLFQPEVQGIDKGFVCIVLPDAVEQPGTDLAELQNHFELILTEYGLLKDGFEAAADEVGRSIREDSARTAQRISEAKDFYLKTHPRTVDPLQVSSAARNLTGSGVSGTQSLANAAHWVSGAVTSAAASAGGWIASTFVSTEPAATEKLNSAAHGVSSVVSGVAEGTKEVKDTLKDAAGTVVENDYGEEAREVSGNVGQSVGNVGAVAGDVATVTSGAALAVFGLQGAAGRQDEELRSTARRDGNAAEWFLAE</sequence>
<evidence type="ECO:0000259" key="1">
    <source>
        <dbReference type="Pfam" id="PF06911"/>
    </source>
</evidence>
<dbReference type="InterPro" id="IPR045036">
    <property type="entry name" value="Spartin-like"/>
</dbReference>
<name>A0AAD7TRR5_9APHY</name>
<protein>
    <recommendedName>
        <fullName evidence="1">Senescence domain-containing protein</fullName>
    </recommendedName>
</protein>
<comment type="caution">
    <text evidence="2">The sequence shown here is derived from an EMBL/GenBank/DDBJ whole genome shotgun (WGS) entry which is preliminary data.</text>
</comment>
<proteinExistence type="predicted"/>
<dbReference type="EMBL" id="JAPEVG010000171">
    <property type="protein sequence ID" value="KAJ8475003.1"/>
    <property type="molecule type" value="Genomic_DNA"/>
</dbReference>
<evidence type="ECO:0000313" key="2">
    <source>
        <dbReference type="EMBL" id="KAJ8475003.1"/>
    </source>
</evidence>
<reference evidence="2" key="1">
    <citation type="submission" date="2022-11" db="EMBL/GenBank/DDBJ databases">
        <title>Genome Sequence of Cubamyces cubensis.</title>
        <authorList>
            <person name="Buettner E."/>
        </authorList>
    </citation>
    <scope>NUCLEOTIDE SEQUENCE</scope>
    <source>
        <strain evidence="2">MPL-01</strain>
    </source>
</reference>
<keyword evidence="3" id="KW-1185">Reference proteome</keyword>
<dbReference type="Proteomes" id="UP001215151">
    <property type="component" value="Unassembled WGS sequence"/>
</dbReference>
<evidence type="ECO:0000313" key="3">
    <source>
        <dbReference type="Proteomes" id="UP001215151"/>
    </source>
</evidence>
<organism evidence="2 3">
    <name type="scientific">Trametes cubensis</name>
    <dbReference type="NCBI Taxonomy" id="1111947"/>
    <lineage>
        <taxon>Eukaryota</taxon>
        <taxon>Fungi</taxon>
        <taxon>Dikarya</taxon>
        <taxon>Basidiomycota</taxon>
        <taxon>Agaricomycotina</taxon>
        <taxon>Agaricomycetes</taxon>
        <taxon>Polyporales</taxon>
        <taxon>Polyporaceae</taxon>
        <taxon>Trametes</taxon>
    </lineage>
</organism>
<dbReference type="AlphaFoldDB" id="A0AAD7TRR5"/>
<dbReference type="PANTHER" id="PTHR21068:SF43">
    <property type="entry name" value="SPARTIN"/>
    <property type="match status" value="1"/>
</dbReference>